<keyword evidence="1" id="KW-0472">Membrane</keyword>
<sequence length="52" mass="6177">MLLDDQPDQQDTVLKIMLKGAHVNMETLFFGLLLIFFKKLYRSVSMNESFFY</sequence>
<gene>
    <name evidence="2" type="ORF">GCM10022410_16850</name>
</gene>
<dbReference type="Proteomes" id="UP001501734">
    <property type="component" value="Unassembled WGS sequence"/>
</dbReference>
<organism evidence="2 3">
    <name type="scientific">Amphibacillus indicireducens</name>
    <dbReference type="NCBI Taxonomy" id="1076330"/>
    <lineage>
        <taxon>Bacteria</taxon>
        <taxon>Bacillati</taxon>
        <taxon>Bacillota</taxon>
        <taxon>Bacilli</taxon>
        <taxon>Bacillales</taxon>
        <taxon>Bacillaceae</taxon>
        <taxon>Amphibacillus</taxon>
    </lineage>
</organism>
<evidence type="ECO:0000313" key="2">
    <source>
        <dbReference type="EMBL" id="GAA4071836.1"/>
    </source>
</evidence>
<dbReference type="EMBL" id="BAABDL010000085">
    <property type="protein sequence ID" value="GAA4071836.1"/>
    <property type="molecule type" value="Genomic_DNA"/>
</dbReference>
<comment type="caution">
    <text evidence="2">The sequence shown here is derived from an EMBL/GenBank/DDBJ whole genome shotgun (WGS) entry which is preliminary data.</text>
</comment>
<protein>
    <submittedName>
        <fullName evidence="2">Uncharacterized protein</fullName>
    </submittedName>
</protein>
<reference evidence="3" key="1">
    <citation type="journal article" date="2019" name="Int. J. Syst. Evol. Microbiol.">
        <title>The Global Catalogue of Microorganisms (GCM) 10K type strain sequencing project: providing services to taxonomists for standard genome sequencing and annotation.</title>
        <authorList>
            <consortium name="The Broad Institute Genomics Platform"/>
            <consortium name="The Broad Institute Genome Sequencing Center for Infectious Disease"/>
            <person name="Wu L."/>
            <person name="Ma J."/>
        </authorList>
    </citation>
    <scope>NUCLEOTIDE SEQUENCE [LARGE SCALE GENOMIC DNA]</scope>
    <source>
        <strain evidence="3">JCM 17250</strain>
    </source>
</reference>
<accession>A0ABP7VS61</accession>
<proteinExistence type="predicted"/>
<keyword evidence="1" id="KW-0812">Transmembrane</keyword>
<evidence type="ECO:0000256" key="1">
    <source>
        <dbReference type="SAM" id="Phobius"/>
    </source>
</evidence>
<name>A0ABP7VS61_9BACI</name>
<keyword evidence="1" id="KW-1133">Transmembrane helix</keyword>
<feature type="transmembrane region" description="Helical" evidence="1">
    <location>
        <begin position="20"/>
        <end position="37"/>
    </location>
</feature>
<keyword evidence="3" id="KW-1185">Reference proteome</keyword>
<evidence type="ECO:0000313" key="3">
    <source>
        <dbReference type="Proteomes" id="UP001501734"/>
    </source>
</evidence>